<dbReference type="Pfam" id="PF01047">
    <property type="entry name" value="MarR"/>
    <property type="match status" value="1"/>
</dbReference>
<keyword evidence="3" id="KW-1185">Reference proteome</keyword>
<dbReference type="RefSeq" id="WP_160774617.1">
    <property type="nucleotide sequence ID" value="NZ_WUMV01000002.1"/>
</dbReference>
<evidence type="ECO:0000313" key="2">
    <source>
        <dbReference type="EMBL" id="MXN64389.1"/>
    </source>
</evidence>
<dbReference type="InterPro" id="IPR039422">
    <property type="entry name" value="MarR/SlyA-like"/>
</dbReference>
<dbReference type="SMART" id="SM00347">
    <property type="entry name" value="HTH_MARR"/>
    <property type="match status" value="1"/>
</dbReference>
<dbReference type="PRINTS" id="PR00598">
    <property type="entry name" value="HTHMARR"/>
</dbReference>
<gene>
    <name evidence="2" type="ORF">GR183_05690</name>
</gene>
<dbReference type="GO" id="GO:0006950">
    <property type="term" value="P:response to stress"/>
    <property type="evidence" value="ECO:0007669"/>
    <property type="project" value="TreeGrafter"/>
</dbReference>
<dbReference type="SUPFAM" id="SSF46785">
    <property type="entry name" value="Winged helix' DNA-binding domain"/>
    <property type="match status" value="1"/>
</dbReference>
<dbReference type="Gene3D" id="1.10.10.10">
    <property type="entry name" value="Winged helix-like DNA-binding domain superfamily/Winged helix DNA-binding domain"/>
    <property type="match status" value="1"/>
</dbReference>
<protein>
    <submittedName>
        <fullName evidence="2">MarR family transcriptional regulator</fullName>
    </submittedName>
</protein>
<comment type="caution">
    <text evidence="2">The sequence shown here is derived from an EMBL/GenBank/DDBJ whole genome shotgun (WGS) entry which is preliminary data.</text>
</comment>
<dbReference type="InterPro" id="IPR036390">
    <property type="entry name" value="WH_DNA-bd_sf"/>
</dbReference>
<feature type="domain" description="HTH marR-type" evidence="1">
    <location>
        <begin position="22"/>
        <end position="154"/>
    </location>
</feature>
<dbReference type="InterPro" id="IPR036388">
    <property type="entry name" value="WH-like_DNA-bd_sf"/>
</dbReference>
<dbReference type="PANTHER" id="PTHR33164">
    <property type="entry name" value="TRANSCRIPTIONAL REGULATOR, MARR FAMILY"/>
    <property type="match status" value="1"/>
</dbReference>
<dbReference type="AlphaFoldDB" id="A0A7X3LSP5"/>
<dbReference type="EMBL" id="WUMV01000002">
    <property type="protein sequence ID" value="MXN64389.1"/>
    <property type="molecule type" value="Genomic_DNA"/>
</dbReference>
<name>A0A7X3LSP5_9HYPH</name>
<organism evidence="2 3">
    <name type="scientific">Stappia sediminis</name>
    <dbReference type="NCBI Taxonomy" id="2692190"/>
    <lineage>
        <taxon>Bacteria</taxon>
        <taxon>Pseudomonadati</taxon>
        <taxon>Pseudomonadota</taxon>
        <taxon>Alphaproteobacteria</taxon>
        <taxon>Hyphomicrobiales</taxon>
        <taxon>Stappiaceae</taxon>
        <taxon>Stappia</taxon>
    </lineage>
</organism>
<reference evidence="2 3" key="1">
    <citation type="submission" date="2019-12" db="EMBL/GenBank/DDBJ databases">
        <authorList>
            <person name="Li M."/>
        </authorList>
    </citation>
    <scope>NUCLEOTIDE SEQUENCE [LARGE SCALE GENOMIC DNA]</scope>
    <source>
        <strain evidence="2 3">GBMRC 2046</strain>
    </source>
</reference>
<dbReference type="InterPro" id="IPR000835">
    <property type="entry name" value="HTH_MarR-typ"/>
</dbReference>
<dbReference type="GO" id="GO:0003700">
    <property type="term" value="F:DNA-binding transcription factor activity"/>
    <property type="evidence" value="ECO:0007669"/>
    <property type="project" value="InterPro"/>
</dbReference>
<evidence type="ECO:0000313" key="3">
    <source>
        <dbReference type="Proteomes" id="UP000433101"/>
    </source>
</evidence>
<sequence>MSFDAMPRNGDGELPLDEGAVREFVGYNLKRAYMVLYPAAQAAVAELDLRIPTFSGLSVIVRNPGIAPSELAERLSMERSNIVVVIDELETRELVTRTKSKTDRRRFALTATMRGKRLLDKAVAAIRRSEERLLQRLTAEEQAKLVELLNKIEAASTD</sequence>
<proteinExistence type="predicted"/>
<dbReference type="PROSITE" id="PS50995">
    <property type="entry name" value="HTH_MARR_2"/>
    <property type="match status" value="1"/>
</dbReference>
<dbReference type="PANTHER" id="PTHR33164:SF43">
    <property type="entry name" value="HTH-TYPE TRANSCRIPTIONAL REPRESSOR YETL"/>
    <property type="match status" value="1"/>
</dbReference>
<dbReference type="Proteomes" id="UP000433101">
    <property type="component" value="Unassembled WGS sequence"/>
</dbReference>
<accession>A0A7X3LSP5</accession>
<evidence type="ECO:0000259" key="1">
    <source>
        <dbReference type="PROSITE" id="PS50995"/>
    </source>
</evidence>